<protein>
    <submittedName>
        <fullName evidence="7">DUF115 domain-containing protein</fullName>
    </submittedName>
</protein>
<reference evidence="7 8" key="3">
    <citation type="journal article" date="2019" name="Int. J. Syst. Evol. Microbiol.">
        <title>Anaerobacillus isosaccharinicus sp. nov., an alkaliphilic bacterium which degrades isosaccharinic acid.</title>
        <authorList>
            <person name="Bassil N.M."/>
            <person name="Lloyd J.R."/>
        </authorList>
    </citation>
    <scope>NUCLEOTIDE SEQUENCE [LARGE SCALE GENOMIC DNA]</scope>
    <source>
        <strain evidence="7 8">NB2006</strain>
    </source>
</reference>
<reference evidence="7 8" key="2">
    <citation type="journal article" date="2017" name="Genome Announc.">
        <title>Draft Genome Sequences of Four Alkaliphilic Bacteria Belonging to the Anaerobacillus Genus.</title>
        <authorList>
            <person name="Bassil N.M."/>
            <person name="Lloyd J.R."/>
        </authorList>
    </citation>
    <scope>NUCLEOTIDE SEQUENCE [LARGE SCALE GENOMIC DNA]</scope>
    <source>
        <strain evidence="7 8">NB2006</strain>
    </source>
</reference>
<name>A0A1S2MF15_9BACI</name>
<evidence type="ECO:0000256" key="4">
    <source>
        <dbReference type="ARBA" id="ARBA00022840"/>
    </source>
</evidence>
<dbReference type="Gene3D" id="3.40.50.10240">
    <property type="entry name" value="Thiamin pyrophosphokinase, catalytic domain"/>
    <property type="match status" value="1"/>
</dbReference>
<evidence type="ECO:0000256" key="3">
    <source>
        <dbReference type="ARBA" id="ARBA00022777"/>
    </source>
</evidence>
<dbReference type="GO" id="GO:0004788">
    <property type="term" value="F:thiamine diphosphokinase activity"/>
    <property type="evidence" value="ECO:0007669"/>
    <property type="project" value="InterPro"/>
</dbReference>
<keyword evidence="1" id="KW-0808">Transferase</keyword>
<dbReference type="RefSeq" id="WP_071315504.1">
    <property type="nucleotide sequence ID" value="NZ_CP063356.2"/>
</dbReference>
<proteinExistence type="predicted"/>
<dbReference type="InterPro" id="IPR047795">
    <property type="entry name" value="Put_SteA-like"/>
</dbReference>
<evidence type="ECO:0000313" key="6">
    <source>
        <dbReference type="EMBL" id="OIJ23301.1"/>
    </source>
</evidence>
<organism evidence="6 8">
    <name type="scientific">Anaerobacillus isosaccharinicus</name>
    <dbReference type="NCBI Taxonomy" id="1532552"/>
    <lineage>
        <taxon>Bacteria</taxon>
        <taxon>Bacillati</taxon>
        <taxon>Bacillota</taxon>
        <taxon>Bacilli</taxon>
        <taxon>Bacillales</taxon>
        <taxon>Bacillaceae</taxon>
        <taxon>Anaerobacillus</taxon>
    </lineage>
</organism>
<evidence type="ECO:0000256" key="2">
    <source>
        <dbReference type="ARBA" id="ARBA00022741"/>
    </source>
</evidence>
<dbReference type="KEGG" id="aia:AWH56_026020"/>
<dbReference type="OrthoDB" id="9804377at2"/>
<gene>
    <name evidence="6" type="ORF">AWH56_01555</name>
    <name evidence="7" type="ORF">AWH56_026020</name>
</gene>
<reference evidence="7" key="4">
    <citation type="submission" date="2020-10" db="EMBL/GenBank/DDBJ databases">
        <authorList>
            <person name="Bassil N.M."/>
            <person name="Lloyd J.R."/>
        </authorList>
    </citation>
    <scope>NUCLEOTIDE SEQUENCE</scope>
    <source>
        <strain evidence="7">NB2006</strain>
    </source>
</reference>
<dbReference type="Proteomes" id="UP000180175">
    <property type="component" value="Chromosome"/>
</dbReference>
<keyword evidence="8" id="KW-1185">Reference proteome</keyword>
<dbReference type="AlphaFoldDB" id="A0A1S2MF15"/>
<feature type="domain" description="6-hydroxymethylpterin diphosphokinase MptE-like" evidence="5">
    <location>
        <begin position="165"/>
        <end position="232"/>
    </location>
</feature>
<dbReference type="GO" id="GO:0009229">
    <property type="term" value="P:thiamine diphosphate biosynthetic process"/>
    <property type="evidence" value="ECO:0007669"/>
    <property type="project" value="InterPro"/>
</dbReference>
<evidence type="ECO:0000259" key="5">
    <source>
        <dbReference type="Pfam" id="PF01973"/>
    </source>
</evidence>
<dbReference type="GO" id="GO:0005524">
    <property type="term" value="F:ATP binding"/>
    <property type="evidence" value="ECO:0007669"/>
    <property type="project" value="UniProtKB-KW"/>
</dbReference>
<evidence type="ECO:0000313" key="7">
    <source>
        <dbReference type="EMBL" id="QOY36055.1"/>
    </source>
</evidence>
<accession>A0A1S2MF15</accession>
<keyword evidence="3" id="KW-0418">Kinase</keyword>
<dbReference type="GO" id="GO:0016301">
    <property type="term" value="F:kinase activity"/>
    <property type="evidence" value="ECO:0007669"/>
    <property type="project" value="UniProtKB-KW"/>
</dbReference>
<dbReference type="InterPro" id="IPR002826">
    <property type="entry name" value="MptE-like"/>
</dbReference>
<reference evidence="6 8" key="1">
    <citation type="submission" date="2016-10" db="EMBL/GenBank/DDBJ databases">
        <title>Draft genome sequences of four alkaliphilic bacteria belonging to the Anaerobacillus genus.</title>
        <authorList>
            <person name="Bassil N.M."/>
            <person name="Lloyd J.R."/>
        </authorList>
    </citation>
    <scope>NUCLEOTIDE SEQUENCE [LARGE SCALE GENOMIC DNA]</scope>
    <source>
        <strain evidence="6 8">NB2006</strain>
    </source>
</reference>
<sequence length="378" mass="42394">MLSIDEKIKGYSFQDERTKRLVERLPKKSIAVIVHQDIDMAAAEKLISCKVKAVINLKTSMSGLFSHKGVEVLLDSKIAVFDVEGQLELNLEGKLLLITNGHLFQDVDGVWEFVCKVSRYSYAQVQQLRIVANSNFPKQFKDFVGNSLYYGEKELDLFVKEVQKLPVLRQFLGKEVLIVARGPNYEKDLLLLKPFIKKKKFLIIAVDGGADGLLKIGIKPDFIVGDMDSVSEKSLKSGAQLLVHTYRDGRSPGEQRINSLGLSFKRISLLGTSEDVATIFAYCSGAKRLYTVGTRLGMNEFLEKGRIGMGSSLLTRMKVSHVLVDLKGFHSLFNEEKEKEKELGGWKLIPAAITIGLLVVSDRFDLFIALVFQWWGGR</sequence>
<keyword evidence="2" id="KW-0547">Nucleotide-binding</keyword>
<dbReference type="EMBL" id="CP063356">
    <property type="protein sequence ID" value="QOY36055.1"/>
    <property type="molecule type" value="Genomic_DNA"/>
</dbReference>
<keyword evidence="4" id="KW-0067">ATP-binding</keyword>
<dbReference type="Pfam" id="PF01973">
    <property type="entry name" value="MptE-like"/>
    <property type="match status" value="1"/>
</dbReference>
<dbReference type="InterPro" id="IPR036759">
    <property type="entry name" value="TPK_catalytic_sf"/>
</dbReference>
<dbReference type="SUPFAM" id="SSF63999">
    <property type="entry name" value="Thiamin pyrophosphokinase, catalytic domain"/>
    <property type="match status" value="1"/>
</dbReference>
<evidence type="ECO:0000256" key="1">
    <source>
        <dbReference type="ARBA" id="ARBA00022679"/>
    </source>
</evidence>
<dbReference type="EMBL" id="LQXD01000002">
    <property type="protein sequence ID" value="OIJ23301.1"/>
    <property type="molecule type" value="Genomic_DNA"/>
</dbReference>
<dbReference type="NCBIfam" id="NF040608">
    <property type="entry name" value="division_SteA"/>
    <property type="match status" value="1"/>
</dbReference>
<evidence type="ECO:0000313" key="8">
    <source>
        <dbReference type="Proteomes" id="UP000180175"/>
    </source>
</evidence>